<dbReference type="RefSeq" id="WP_147923520.1">
    <property type="nucleotide sequence ID" value="NZ_VRTY01000101.1"/>
</dbReference>
<proteinExistence type="predicted"/>
<accession>A0A5C8J4Z8</accession>
<dbReference type="EMBL" id="VRTY01000101">
    <property type="protein sequence ID" value="TXK31142.1"/>
    <property type="molecule type" value="Genomic_DNA"/>
</dbReference>
<keyword evidence="2" id="KW-1185">Reference proteome</keyword>
<evidence type="ECO:0000313" key="2">
    <source>
        <dbReference type="Proteomes" id="UP000321926"/>
    </source>
</evidence>
<evidence type="ECO:0000313" key="1">
    <source>
        <dbReference type="EMBL" id="TXK31142.1"/>
    </source>
</evidence>
<protein>
    <submittedName>
        <fullName evidence="1">Uncharacterized protein</fullName>
    </submittedName>
</protein>
<sequence length="156" mass="18315">MKRTILLLAFIFIHITSFAQLDLRQVDLLRISLNDTSNLFIEKYEIDLAKKQIFYITPIANYLHVKGEKLRTKVITSKAEWHNLENVLYKIDLEEIEKYIQTDSTKNTYSLEVYKNKDVKNFRFSKADVPIEIKNTFEEIKNITGTNRVDGPATVR</sequence>
<organism evidence="1 2">
    <name type="scientific">Pontibacter qinzhouensis</name>
    <dbReference type="NCBI Taxonomy" id="2603253"/>
    <lineage>
        <taxon>Bacteria</taxon>
        <taxon>Pseudomonadati</taxon>
        <taxon>Bacteroidota</taxon>
        <taxon>Cytophagia</taxon>
        <taxon>Cytophagales</taxon>
        <taxon>Hymenobacteraceae</taxon>
        <taxon>Pontibacter</taxon>
    </lineage>
</organism>
<comment type="caution">
    <text evidence="1">The sequence shown here is derived from an EMBL/GenBank/DDBJ whole genome shotgun (WGS) entry which is preliminary data.</text>
</comment>
<gene>
    <name evidence="1" type="ORF">FVR03_19860</name>
</gene>
<name>A0A5C8J4Z8_9BACT</name>
<dbReference type="OrthoDB" id="9841588at2"/>
<dbReference type="AlphaFoldDB" id="A0A5C8J4Z8"/>
<reference evidence="1 2" key="1">
    <citation type="submission" date="2019-08" db="EMBL/GenBank/DDBJ databases">
        <authorList>
            <person name="Shi S."/>
        </authorList>
    </citation>
    <scope>NUCLEOTIDE SEQUENCE [LARGE SCALE GENOMIC DNA]</scope>
    <source>
        <strain evidence="1 2">GY10130</strain>
    </source>
</reference>
<dbReference type="Proteomes" id="UP000321926">
    <property type="component" value="Unassembled WGS sequence"/>
</dbReference>